<keyword evidence="7" id="KW-0456">Lyase</keyword>
<evidence type="ECO:0000256" key="1">
    <source>
        <dbReference type="ARBA" id="ARBA00008136"/>
    </source>
</evidence>
<dbReference type="PANTHER" id="PTHR13604:SF0">
    <property type="entry name" value="ABASIC SITE PROCESSING PROTEIN HMCES"/>
    <property type="match status" value="1"/>
</dbReference>
<sequence>MNYRFTLQADVGRLTERFGVTQVLAYYESEREKAPTGNVAAICSKGNERMLDEFRWGLMPFWAKDSVQADARSVLGNKTFDYLLKRQRCVIPCTTYYRVVPEDGKKSGPDRIVLHEGDSLGMAGIYDVWVSPQGEELRTCTILSMEQAAPGREEQVPMLLGEEQIEEWLDGAYKDKDDVERLLETIAARQPRLRPLPSGYPAAAAGGGDELRPSLS</sequence>
<reference evidence="10 11" key="1">
    <citation type="submission" date="2018-05" db="EMBL/GenBank/DDBJ databases">
        <title>Paenibacillus flagellatus sp. nov., isolated from selenium mineral soil.</title>
        <authorList>
            <person name="Dai X."/>
        </authorList>
    </citation>
    <scope>NUCLEOTIDE SEQUENCE [LARGE SCALE GENOMIC DNA]</scope>
    <source>
        <strain evidence="10 11">DXL2</strain>
    </source>
</reference>
<comment type="caution">
    <text evidence="10">The sequence shown here is derived from an EMBL/GenBank/DDBJ whole genome shotgun (WGS) entry which is preliminary data.</text>
</comment>
<name>A0A2V5JXV4_9BACL</name>
<dbReference type="Gene3D" id="3.90.1680.10">
    <property type="entry name" value="SOS response associated peptidase-like"/>
    <property type="match status" value="1"/>
</dbReference>
<dbReference type="GO" id="GO:0008233">
    <property type="term" value="F:peptidase activity"/>
    <property type="evidence" value="ECO:0007669"/>
    <property type="project" value="UniProtKB-KW"/>
</dbReference>
<keyword evidence="11" id="KW-1185">Reference proteome</keyword>
<evidence type="ECO:0000256" key="8">
    <source>
        <dbReference type="RuleBase" id="RU364100"/>
    </source>
</evidence>
<dbReference type="GO" id="GO:0106300">
    <property type="term" value="P:protein-DNA covalent cross-linking repair"/>
    <property type="evidence" value="ECO:0007669"/>
    <property type="project" value="InterPro"/>
</dbReference>
<dbReference type="GO" id="GO:0006508">
    <property type="term" value="P:proteolysis"/>
    <property type="evidence" value="ECO:0007669"/>
    <property type="project" value="UniProtKB-KW"/>
</dbReference>
<evidence type="ECO:0000256" key="7">
    <source>
        <dbReference type="ARBA" id="ARBA00023239"/>
    </source>
</evidence>
<evidence type="ECO:0000313" key="11">
    <source>
        <dbReference type="Proteomes" id="UP000247476"/>
    </source>
</evidence>
<keyword evidence="2 8" id="KW-0645">Protease</keyword>
<keyword evidence="4 8" id="KW-0378">Hydrolase</keyword>
<dbReference type="SUPFAM" id="SSF143081">
    <property type="entry name" value="BB1717-like"/>
    <property type="match status" value="1"/>
</dbReference>
<feature type="region of interest" description="Disordered" evidence="9">
    <location>
        <begin position="193"/>
        <end position="216"/>
    </location>
</feature>
<evidence type="ECO:0000256" key="5">
    <source>
        <dbReference type="ARBA" id="ARBA00023124"/>
    </source>
</evidence>
<gene>
    <name evidence="10" type="ORF">DLM86_31565</name>
</gene>
<dbReference type="OrthoDB" id="9782620at2"/>
<dbReference type="RefSeq" id="WP_110844215.1">
    <property type="nucleotide sequence ID" value="NZ_QJVJ01000031.1"/>
</dbReference>
<dbReference type="InterPro" id="IPR003738">
    <property type="entry name" value="SRAP"/>
</dbReference>
<dbReference type="InterPro" id="IPR036590">
    <property type="entry name" value="SRAP-like"/>
</dbReference>
<proteinExistence type="inferred from homology"/>
<dbReference type="Proteomes" id="UP000247476">
    <property type="component" value="Unassembled WGS sequence"/>
</dbReference>
<dbReference type="Pfam" id="PF02586">
    <property type="entry name" value="SRAP"/>
    <property type="match status" value="1"/>
</dbReference>
<keyword evidence="6" id="KW-0238">DNA-binding</keyword>
<dbReference type="PANTHER" id="PTHR13604">
    <property type="entry name" value="DC12-RELATED"/>
    <property type="match status" value="1"/>
</dbReference>
<accession>A0A2V5JXV4</accession>
<dbReference type="EMBL" id="QJVJ01000031">
    <property type="protein sequence ID" value="PYI49933.1"/>
    <property type="molecule type" value="Genomic_DNA"/>
</dbReference>
<dbReference type="EC" id="3.4.-.-" evidence="8"/>
<dbReference type="GO" id="GO:0016829">
    <property type="term" value="F:lyase activity"/>
    <property type="evidence" value="ECO:0007669"/>
    <property type="project" value="UniProtKB-KW"/>
</dbReference>
<evidence type="ECO:0000256" key="9">
    <source>
        <dbReference type="SAM" id="MobiDB-lite"/>
    </source>
</evidence>
<evidence type="ECO:0000256" key="3">
    <source>
        <dbReference type="ARBA" id="ARBA00022763"/>
    </source>
</evidence>
<evidence type="ECO:0000313" key="10">
    <source>
        <dbReference type="EMBL" id="PYI49933.1"/>
    </source>
</evidence>
<evidence type="ECO:0000256" key="4">
    <source>
        <dbReference type="ARBA" id="ARBA00022801"/>
    </source>
</evidence>
<protein>
    <recommendedName>
        <fullName evidence="8">Abasic site processing protein</fullName>
        <ecNumber evidence="8">3.4.-.-</ecNumber>
    </recommendedName>
</protein>
<keyword evidence="3" id="KW-0227">DNA damage</keyword>
<evidence type="ECO:0000256" key="6">
    <source>
        <dbReference type="ARBA" id="ARBA00023125"/>
    </source>
</evidence>
<dbReference type="AlphaFoldDB" id="A0A2V5JXV4"/>
<evidence type="ECO:0000256" key="2">
    <source>
        <dbReference type="ARBA" id="ARBA00022670"/>
    </source>
</evidence>
<dbReference type="GO" id="GO:0003697">
    <property type="term" value="F:single-stranded DNA binding"/>
    <property type="evidence" value="ECO:0007669"/>
    <property type="project" value="InterPro"/>
</dbReference>
<keyword evidence="5" id="KW-0190">Covalent protein-DNA linkage</keyword>
<comment type="similarity">
    <text evidence="1 8">Belongs to the SOS response-associated peptidase family.</text>
</comment>
<organism evidence="10 11">
    <name type="scientific">Paenibacillus flagellatus</name>
    <dbReference type="NCBI Taxonomy" id="2211139"/>
    <lineage>
        <taxon>Bacteria</taxon>
        <taxon>Bacillati</taxon>
        <taxon>Bacillota</taxon>
        <taxon>Bacilli</taxon>
        <taxon>Bacillales</taxon>
        <taxon>Paenibacillaceae</taxon>
        <taxon>Paenibacillus</taxon>
    </lineage>
</organism>